<keyword evidence="1" id="KW-0479">Metal-binding</keyword>
<dbReference type="SUPFAM" id="SSF51197">
    <property type="entry name" value="Clavaminate synthase-like"/>
    <property type="match status" value="1"/>
</dbReference>
<dbReference type="Pfam" id="PF14226">
    <property type="entry name" value="DIOX_N"/>
    <property type="match status" value="1"/>
</dbReference>
<dbReference type="InterPro" id="IPR026992">
    <property type="entry name" value="DIOX_N"/>
</dbReference>
<keyword evidence="2" id="KW-0408">Iron</keyword>
<keyword evidence="5" id="KW-1185">Reference proteome</keyword>
<name>A0A835IG52_9MAGN</name>
<protein>
    <recommendedName>
        <fullName evidence="3">Non-haem dioxygenase N-terminal domain-containing protein</fullName>
    </recommendedName>
</protein>
<dbReference type="EMBL" id="JADFTS010000003">
    <property type="protein sequence ID" value="KAF9617076.1"/>
    <property type="molecule type" value="Genomic_DNA"/>
</dbReference>
<evidence type="ECO:0000256" key="2">
    <source>
        <dbReference type="ARBA" id="ARBA00023004"/>
    </source>
</evidence>
<proteinExistence type="predicted"/>
<evidence type="ECO:0000256" key="1">
    <source>
        <dbReference type="ARBA" id="ARBA00022723"/>
    </source>
</evidence>
<organism evidence="4 5">
    <name type="scientific">Coptis chinensis</name>
    <dbReference type="NCBI Taxonomy" id="261450"/>
    <lineage>
        <taxon>Eukaryota</taxon>
        <taxon>Viridiplantae</taxon>
        <taxon>Streptophyta</taxon>
        <taxon>Embryophyta</taxon>
        <taxon>Tracheophyta</taxon>
        <taxon>Spermatophyta</taxon>
        <taxon>Magnoliopsida</taxon>
        <taxon>Ranunculales</taxon>
        <taxon>Ranunculaceae</taxon>
        <taxon>Coptidoideae</taxon>
        <taxon>Coptis</taxon>
    </lineage>
</organism>
<gene>
    <name evidence="4" type="ORF">IFM89_033181</name>
</gene>
<dbReference type="AlphaFoldDB" id="A0A835IG52"/>
<dbReference type="OrthoDB" id="691487at2759"/>
<dbReference type="GO" id="GO:0046872">
    <property type="term" value="F:metal ion binding"/>
    <property type="evidence" value="ECO:0007669"/>
    <property type="project" value="UniProtKB-KW"/>
</dbReference>
<dbReference type="Proteomes" id="UP000631114">
    <property type="component" value="Unassembled WGS sequence"/>
</dbReference>
<evidence type="ECO:0000313" key="4">
    <source>
        <dbReference type="EMBL" id="KAF9617076.1"/>
    </source>
</evidence>
<dbReference type="InterPro" id="IPR027443">
    <property type="entry name" value="IPNS-like_sf"/>
</dbReference>
<accession>A0A835IG52</accession>
<dbReference type="Gene3D" id="2.60.120.330">
    <property type="entry name" value="B-lactam Antibiotic, Isopenicillin N Synthase, Chain"/>
    <property type="match status" value="1"/>
</dbReference>
<sequence length="107" mass="11700">MGGDHLPSQEASVLVKHVQELSISGDEPPPRYIRKDKDDAPVNTSLSSSIPIIDIHVLSSPSSSTEEKENELEKLKLALSTWGFFQAVGHDIPNNLIDAAEDINRVL</sequence>
<feature type="domain" description="Non-haem dioxygenase N-terminal" evidence="3">
    <location>
        <begin position="50"/>
        <end position="103"/>
    </location>
</feature>
<evidence type="ECO:0000259" key="3">
    <source>
        <dbReference type="Pfam" id="PF14226"/>
    </source>
</evidence>
<evidence type="ECO:0000313" key="5">
    <source>
        <dbReference type="Proteomes" id="UP000631114"/>
    </source>
</evidence>
<comment type="caution">
    <text evidence="4">The sequence shown here is derived from an EMBL/GenBank/DDBJ whole genome shotgun (WGS) entry which is preliminary data.</text>
</comment>
<reference evidence="4 5" key="1">
    <citation type="submission" date="2020-10" db="EMBL/GenBank/DDBJ databases">
        <title>The Coptis chinensis genome and diversification of protoberbering-type alkaloids.</title>
        <authorList>
            <person name="Wang B."/>
            <person name="Shu S."/>
            <person name="Song C."/>
            <person name="Liu Y."/>
        </authorList>
    </citation>
    <scope>NUCLEOTIDE SEQUENCE [LARGE SCALE GENOMIC DNA]</scope>
    <source>
        <strain evidence="4">HL-2020</strain>
        <tissue evidence="4">Leaf</tissue>
    </source>
</reference>